<comment type="caution">
    <text evidence="3">The sequence shown here is derived from an EMBL/GenBank/DDBJ whole genome shotgun (WGS) entry which is preliminary data.</text>
</comment>
<dbReference type="PANTHER" id="PTHR46518">
    <property type="entry name" value="COILED-COIL DOMAIN-CONTAINING PROTEIN 151"/>
    <property type="match status" value="1"/>
</dbReference>
<keyword evidence="1" id="KW-0175">Coiled coil</keyword>
<proteinExistence type="predicted"/>
<evidence type="ECO:0000313" key="4">
    <source>
        <dbReference type="Proteomes" id="UP001162131"/>
    </source>
</evidence>
<sequence length="525" mass="61775">MRPATVMSNPISQTFHHAKTRSYTPGLTRFSTSRKHARNASQLDSYIAPLAGIHHSQFPPKESERREITGHMGALKKIFNSFREDYEKADKKLEALNSQFSQYNTIEEISGLRAARQEGKIKSLKKKTEETQRLQIEENFNRQVNLHVLERMRQTKIHMDFKKNSMKEQIKVLDYYLRDEQRKQLTSRDGQFKGIFAFKSLQQSVNDEQKAHNLQLEMIEKEYKYTKKANNKREDRKHRQEEIAEAAANEDRDLRYNKTREALMLNKLWYKYLGNALKIQMEQSKSIEEAFQKIRVVTGLYDIQEVVQRFLTREQSYAQLATMVTECKAICNNYKNKNTELSDLIHEFKLAEQTNKNVNTEILKNKIADCYEDLTKEKDKYFRSKKTRTNILLWAKKMLMKFNKGHTDQKNEDIKEVMQSLANEVKFAIQKTKELGAPLNIAKKESLSEIQGIFKRLNPELQVKMMRIDPEEILKKEASVEDLAPASYSPEIVEEIPDKKYKLHPFVPEKENSSSFRHSKYDKHK</sequence>
<dbReference type="PANTHER" id="PTHR46518:SF1">
    <property type="entry name" value="OUTER DYNEIN ARM-DOCKING COMPLEX SUBUNIT 3"/>
    <property type="match status" value="1"/>
</dbReference>
<organism evidence="3 4">
    <name type="scientific">Blepharisma stoltei</name>
    <dbReference type="NCBI Taxonomy" id="1481888"/>
    <lineage>
        <taxon>Eukaryota</taxon>
        <taxon>Sar</taxon>
        <taxon>Alveolata</taxon>
        <taxon>Ciliophora</taxon>
        <taxon>Postciliodesmatophora</taxon>
        <taxon>Heterotrichea</taxon>
        <taxon>Heterotrichida</taxon>
        <taxon>Blepharismidae</taxon>
        <taxon>Blepharisma</taxon>
    </lineage>
</organism>
<feature type="coiled-coil region" evidence="1">
    <location>
        <begin position="79"/>
        <end position="134"/>
    </location>
</feature>
<dbReference type="GO" id="GO:0035253">
    <property type="term" value="C:ciliary rootlet"/>
    <property type="evidence" value="ECO:0007669"/>
    <property type="project" value="TreeGrafter"/>
</dbReference>
<gene>
    <name evidence="3" type="ORF">BSTOLATCC_MIC13152</name>
</gene>
<dbReference type="Proteomes" id="UP001162131">
    <property type="component" value="Unassembled WGS sequence"/>
</dbReference>
<feature type="region of interest" description="Disordered" evidence="2">
    <location>
        <begin position="504"/>
        <end position="525"/>
    </location>
</feature>
<dbReference type="GO" id="GO:0097542">
    <property type="term" value="C:ciliary tip"/>
    <property type="evidence" value="ECO:0007669"/>
    <property type="project" value="TreeGrafter"/>
</dbReference>
<dbReference type="GO" id="GO:0036158">
    <property type="term" value="P:outer dynein arm assembly"/>
    <property type="evidence" value="ECO:0007669"/>
    <property type="project" value="InterPro"/>
</dbReference>
<dbReference type="AlphaFoldDB" id="A0AAU9IIQ4"/>
<reference evidence="3" key="1">
    <citation type="submission" date="2021-09" db="EMBL/GenBank/DDBJ databases">
        <authorList>
            <consortium name="AG Swart"/>
            <person name="Singh M."/>
            <person name="Singh A."/>
            <person name="Seah K."/>
            <person name="Emmerich C."/>
        </authorList>
    </citation>
    <scope>NUCLEOTIDE SEQUENCE</scope>
    <source>
        <strain evidence="3">ATCC30299</strain>
    </source>
</reference>
<accession>A0AAU9IIQ4</accession>
<keyword evidence="4" id="KW-1185">Reference proteome</keyword>
<dbReference type="GO" id="GO:0003341">
    <property type="term" value="P:cilium movement"/>
    <property type="evidence" value="ECO:0007669"/>
    <property type="project" value="InterPro"/>
</dbReference>
<dbReference type="EMBL" id="CAJZBQ010000013">
    <property type="protein sequence ID" value="CAG9315379.1"/>
    <property type="molecule type" value="Genomic_DNA"/>
</dbReference>
<evidence type="ECO:0000256" key="1">
    <source>
        <dbReference type="SAM" id="Coils"/>
    </source>
</evidence>
<dbReference type="InterPro" id="IPR033192">
    <property type="entry name" value="ODAD3"/>
</dbReference>
<evidence type="ECO:0000313" key="3">
    <source>
        <dbReference type="EMBL" id="CAG9315379.1"/>
    </source>
</evidence>
<name>A0AAU9IIQ4_9CILI</name>
<dbReference type="GO" id="GO:0036064">
    <property type="term" value="C:ciliary basal body"/>
    <property type="evidence" value="ECO:0007669"/>
    <property type="project" value="TreeGrafter"/>
</dbReference>
<evidence type="ECO:0000256" key="2">
    <source>
        <dbReference type="SAM" id="MobiDB-lite"/>
    </source>
</evidence>
<protein>
    <submittedName>
        <fullName evidence="3">Uncharacterized protein</fullName>
    </submittedName>
</protein>